<dbReference type="InterPro" id="IPR027806">
    <property type="entry name" value="HARBI1_dom"/>
</dbReference>
<evidence type="ECO:0000259" key="3">
    <source>
        <dbReference type="Pfam" id="PF13359"/>
    </source>
</evidence>
<dbReference type="InterPro" id="IPR027805">
    <property type="entry name" value="Transposase_HTH_dom"/>
</dbReference>
<dbReference type="PANTHER" id="PTHR23080:SF141">
    <property type="entry name" value="TRANSPOSASE HELIX-TURN-HELIX DOMAIN-CONTAINING PROTEIN"/>
    <property type="match status" value="1"/>
</dbReference>
<dbReference type="Pfam" id="PF13359">
    <property type="entry name" value="DDE_Tnp_4"/>
    <property type="match status" value="1"/>
</dbReference>
<dbReference type="GO" id="GO:0046872">
    <property type="term" value="F:metal ion binding"/>
    <property type="evidence" value="ECO:0007669"/>
    <property type="project" value="UniProtKB-KW"/>
</dbReference>
<sequence length="302" mass="35120">MTSPLERIELYPQESKRLIGVKYEDFIILVALAEKRHLEKQAEIEKTKIRLIASGGGRKAEMTPKQGVCLCLVYLRQKPTFEILGLLFDVSRTKANNTFNYWVEILREILPASQVEEVKNDDKKYQELCEKLCEYELIVDSAEQAIERPGDYEEQKKYYSGKKKMHTIKNQFIVLPQGRDIVDICIGQFGKTSDITLFRNNRKTLDTKQRFLGDKAYIGEELITTPYKKPKKAELSETQKSENKELSSRRICVEHLICRVKVFRVASDRFRLARHRYSQVIKTVCGLVRLHLNASFILSHNI</sequence>
<evidence type="ECO:0000313" key="5">
    <source>
        <dbReference type="EMBL" id="QFS52258.1"/>
    </source>
</evidence>
<dbReference type="PANTHER" id="PTHR23080">
    <property type="entry name" value="THAP DOMAIN PROTEIN"/>
    <property type="match status" value="1"/>
</dbReference>
<evidence type="ECO:0000256" key="1">
    <source>
        <dbReference type="ARBA" id="ARBA00001968"/>
    </source>
</evidence>
<proteinExistence type="predicted"/>
<evidence type="ECO:0000313" key="6">
    <source>
        <dbReference type="Proteomes" id="UP000326678"/>
    </source>
</evidence>
<keyword evidence="6" id="KW-1185">Reference proteome</keyword>
<gene>
    <name evidence="5" type="ORF">GXM_09752</name>
</gene>
<feature type="domain" description="DDE Tnp4" evidence="3">
    <location>
        <begin position="139"/>
        <end position="288"/>
    </location>
</feature>
<evidence type="ECO:0000256" key="2">
    <source>
        <dbReference type="ARBA" id="ARBA00022723"/>
    </source>
</evidence>
<organism evidence="5 6">
    <name type="scientific">Nostoc sphaeroides CCNUC1</name>
    <dbReference type="NCBI Taxonomy" id="2653204"/>
    <lineage>
        <taxon>Bacteria</taxon>
        <taxon>Bacillati</taxon>
        <taxon>Cyanobacteriota</taxon>
        <taxon>Cyanophyceae</taxon>
        <taxon>Nostocales</taxon>
        <taxon>Nostocaceae</taxon>
        <taxon>Nostoc</taxon>
    </lineage>
</organism>
<dbReference type="KEGG" id="nsh:GXM_09752"/>
<dbReference type="Proteomes" id="UP000326678">
    <property type="component" value="Chromosome pGXM01"/>
</dbReference>
<dbReference type="RefSeq" id="WP_152592532.1">
    <property type="nucleotide sequence ID" value="NZ_CP045228.1"/>
</dbReference>
<evidence type="ECO:0000259" key="4">
    <source>
        <dbReference type="Pfam" id="PF13613"/>
    </source>
</evidence>
<feature type="domain" description="Transposase Helix-turn-helix" evidence="4">
    <location>
        <begin position="62"/>
        <end position="111"/>
    </location>
</feature>
<keyword evidence="2" id="KW-0479">Metal-binding</keyword>
<comment type="cofactor">
    <cofactor evidence="1">
        <name>a divalent metal cation</name>
        <dbReference type="ChEBI" id="CHEBI:60240"/>
    </cofactor>
</comment>
<reference evidence="5 6" key="1">
    <citation type="submission" date="2019-10" db="EMBL/GenBank/DDBJ databases">
        <title>Genomic and transcriptomic insights into the perfect genentic adaptation of a filamentous nitrogen-fixing cyanobacterium to rice fields.</title>
        <authorList>
            <person name="Chen Z."/>
        </authorList>
    </citation>
    <scope>NUCLEOTIDE SEQUENCE [LARGE SCALE GENOMIC DNA]</scope>
    <source>
        <strain evidence="5">CCNUC1</strain>
    </source>
</reference>
<protein>
    <submittedName>
        <fullName evidence="5">Transposase</fullName>
    </submittedName>
</protein>
<accession>A0A5P8WHJ6</accession>
<dbReference type="EMBL" id="CP045228">
    <property type="protein sequence ID" value="QFS52258.1"/>
    <property type="molecule type" value="Genomic_DNA"/>
</dbReference>
<dbReference type="Pfam" id="PF13613">
    <property type="entry name" value="HTH_Tnp_4"/>
    <property type="match status" value="1"/>
</dbReference>
<name>A0A5P8WHJ6_9NOSO</name>
<dbReference type="AlphaFoldDB" id="A0A5P8WHJ6"/>